<name>A0A8H3MHP2_9GLOM</name>
<organism evidence="1 2">
    <name type="scientific">Rhizophagus clarus</name>
    <dbReference type="NCBI Taxonomy" id="94130"/>
    <lineage>
        <taxon>Eukaryota</taxon>
        <taxon>Fungi</taxon>
        <taxon>Fungi incertae sedis</taxon>
        <taxon>Mucoromycota</taxon>
        <taxon>Glomeromycotina</taxon>
        <taxon>Glomeromycetes</taxon>
        <taxon>Glomerales</taxon>
        <taxon>Glomeraceae</taxon>
        <taxon>Rhizophagus</taxon>
    </lineage>
</organism>
<gene>
    <name evidence="1" type="ORF">RCL2_003090700</name>
</gene>
<sequence length="209" mass="23987">MASSSLTYLSVLRSNGSSFLITENKKINEHGQIKGSERLNEALEAEQVTSSTVKFTPLKEKLKGRSSLDFQFKEFDKFVELIPLLPILVWPIIVTTDSTKLRELVYSMLQNLTTLLDQLYHIQKQVLKYFEDIHPKINYVLESNVIATQVHFTDDGSNDSYKGFGTDGVRSEFNAHSIIMNEERFLYKIHFKISIYNDIYSNTGPNHAK</sequence>
<reference evidence="1" key="1">
    <citation type="submission" date="2019-10" db="EMBL/GenBank/DDBJ databases">
        <title>Conservation and host-specific expression of non-tandemly repeated heterogenous ribosome RNA gene in arbuscular mycorrhizal fungi.</title>
        <authorList>
            <person name="Maeda T."/>
            <person name="Kobayashi Y."/>
            <person name="Nakagawa T."/>
            <person name="Ezawa T."/>
            <person name="Yamaguchi K."/>
            <person name="Bino T."/>
            <person name="Nishimoto Y."/>
            <person name="Shigenobu S."/>
            <person name="Kawaguchi M."/>
        </authorList>
    </citation>
    <scope>NUCLEOTIDE SEQUENCE</scope>
    <source>
        <strain evidence="1">HR1</strain>
    </source>
</reference>
<comment type="caution">
    <text evidence="1">The sequence shown here is derived from an EMBL/GenBank/DDBJ whole genome shotgun (WGS) entry which is preliminary data.</text>
</comment>
<dbReference type="AlphaFoldDB" id="A0A8H3MHP2"/>
<dbReference type="EMBL" id="BLAL01000356">
    <property type="protein sequence ID" value="GET04607.1"/>
    <property type="molecule type" value="Genomic_DNA"/>
</dbReference>
<dbReference type="Proteomes" id="UP000615446">
    <property type="component" value="Unassembled WGS sequence"/>
</dbReference>
<accession>A0A8H3MHP2</accession>
<evidence type="ECO:0000313" key="1">
    <source>
        <dbReference type="EMBL" id="GET04607.1"/>
    </source>
</evidence>
<evidence type="ECO:0000313" key="2">
    <source>
        <dbReference type="Proteomes" id="UP000615446"/>
    </source>
</evidence>
<proteinExistence type="predicted"/>
<protein>
    <submittedName>
        <fullName evidence="1">Uncharacterized protein</fullName>
    </submittedName>
</protein>